<dbReference type="PRINTS" id="PR00081">
    <property type="entry name" value="GDHRDH"/>
</dbReference>
<dbReference type="PANTHER" id="PTHR24321:SF8">
    <property type="entry name" value="ESTRADIOL 17-BETA-DEHYDROGENASE 8-RELATED"/>
    <property type="match status" value="1"/>
</dbReference>
<dbReference type="AlphaFoldDB" id="A0A549TFC6"/>
<dbReference type="PRINTS" id="PR00080">
    <property type="entry name" value="SDRFAMILY"/>
</dbReference>
<dbReference type="Proteomes" id="UP000316801">
    <property type="component" value="Unassembled WGS sequence"/>
</dbReference>
<reference evidence="3 4" key="1">
    <citation type="submission" date="2019-07" db="EMBL/GenBank/DDBJ databases">
        <title>Ln-dependent methylotrophs.</title>
        <authorList>
            <person name="Tani A."/>
        </authorList>
    </citation>
    <scope>NUCLEOTIDE SEQUENCE [LARGE SCALE GENOMIC DNA]</scope>
    <source>
        <strain evidence="3 4">SM12</strain>
    </source>
</reference>
<dbReference type="FunFam" id="3.40.50.720:FF:000084">
    <property type="entry name" value="Short-chain dehydrogenase reductase"/>
    <property type="match status" value="1"/>
</dbReference>
<comment type="caution">
    <text evidence="3">The sequence shown here is derived from an EMBL/GenBank/DDBJ whole genome shotgun (WGS) entry which is preliminary data.</text>
</comment>
<keyword evidence="4" id="KW-1185">Reference proteome</keyword>
<keyword evidence="2" id="KW-0560">Oxidoreductase</keyword>
<dbReference type="CDD" id="cd05233">
    <property type="entry name" value="SDR_c"/>
    <property type="match status" value="1"/>
</dbReference>
<evidence type="ECO:0000313" key="4">
    <source>
        <dbReference type="Proteomes" id="UP000316801"/>
    </source>
</evidence>
<dbReference type="PROSITE" id="PS00061">
    <property type="entry name" value="ADH_SHORT"/>
    <property type="match status" value="1"/>
</dbReference>
<dbReference type="InterPro" id="IPR020904">
    <property type="entry name" value="Sc_DH/Rdtase_CS"/>
</dbReference>
<organism evidence="3 4">
    <name type="scientific">Rhizobium straminoryzae</name>
    <dbReference type="NCBI Taxonomy" id="1387186"/>
    <lineage>
        <taxon>Bacteria</taxon>
        <taxon>Pseudomonadati</taxon>
        <taxon>Pseudomonadota</taxon>
        <taxon>Alphaproteobacteria</taxon>
        <taxon>Hyphomicrobiales</taxon>
        <taxon>Rhizobiaceae</taxon>
        <taxon>Rhizobium/Agrobacterium group</taxon>
        <taxon>Rhizobium</taxon>
    </lineage>
</organism>
<accession>A0A549TFC6</accession>
<name>A0A549TFC6_9HYPH</name>
<dbReference type="NCBIfam" id="NF005559">
    <property type="entry name" value="PRK07231.1"/>
    <property type="match status" value="1"/>
</dbReference>
<dbReference type="Gene3D" id="3.40.50.720">
    <property type="entry name" value="NAD(P)-binding Rossmann-like Domain"/>
    <property type="match status" value="1"/>
</dbReference>
<evidence type="ECO:0000256" key="2">
    <source>
        <dbReference type="ARBA" id="ARBA00023002"/>
    </source>
</evidence>
<comment type="similarity">
    <text evidence="1">Belongs to the short-chain dehydrogenases/reductases (SDR) family.</text>
</comment>
<dbReference type="EMBL" id="VJMG01000010">
    <property type="protein sequence ID" value="TRL41216.1"/>
    <property type="molecule type" value="Genomic_DNA"/>
</dbReference>
<dbReference type="InterPro" id="IPR002347">
    <property type="entry name" value="SDR_fam"/>
</dbReference>
<sequence length="266" mass="27515">MVAASQNTRSRPVRLEGMVAVITGGAGGMGRDTALLFAREGAAVVVGDVNDAAGHALAGEVAAAGGRLAYVHCDVSTEKDVVDLIATAETRFGKLDTIFNNAGVEQPVTPSTEVSEDLFDRVTSINLKGTFFGCKHALPALLRNGGGTIVNNSSVSAFANVGGNLSYAASKGGIMSMTRVIAIEYAARNIRCNAINPGVIDTDMNRRNKALASDPDAVEQTWRSITPMGRMGTGNEIGEAVLFLASPQSSFVTGIGLVIDGGRIAT</sequence>
<dbReference type="PANTHER" id="PTHR24321">
    <property type="entry name" value="DEHYDROGENASES, SHORT CHAIN"/>
    <property type="match status" value="1"/>
</dbReference>
<dbReference type="GO" id="GO:0016491">
    <property type="term" value="F:oxidoreductase activity"/>
    <property type="evidence" value="ECO:0007669"/>
    <property type="project" value="UniProtKB-KW"/>
</dbReference>
<evidence type="ECO:0000256" key="1">
    <source>
        <dbReference type="ARBA" id="ARBA00006484"/>
    </source>
</evidence>
<dbReference type="Pfam" id="PF13561">
    <property type="entry name" value="adh_short_C2"/>
    <property type="match status" value="1"/>
</dbReference>
<protein>
    <submittedName>
        <fullName evidence="3">SDR family oxidoreductase</fullName>
    </submittedName>
</protein>
<dbReference type="SUPFAM" id="SSF51735">
    <property type="entry name" value="NAD(P)-binding Rossmann-fold domains"/>
    <property type="match status" value="1"/>
</dbReference>
<dbReference type="InterPro" id="IPR036291">
    <property type="entry name" value="NAD(P)-bd_dom_sf"/>
</dbReference>
<gene>
    <name evidence="3" type="ORF">FNA46_04590</name>
</gene>
<evidence type="ECO:0000313" key="3">
    <source>
        <dbReference type="EMBL" id="TRL41216.1"/>
    </source>
</evidence>
<proteinExistence type="inferred from homology"/>